<dbReference type="PRINTS" id="PR00332">
    <property type="entry name" value="HISTRIAD"/>
</dbReference>
<evidence type="ECO:0000256" key="1">
    <source>
        <dbReference type="PIRSR" id="PIRSR601310-1"/>
    </source>
</evidence>
<dbReference type="AlphaFoldDB" id="A0A3E2TK26"/>
<dbReference type="CDD" id="cd01276">
    <property type="entry name" value="PKCI_related"/>
    <property type="match status" value="1"/>
</dbReference>
<dbReference type="InterPro" id="IPR001310">
    <property type="entry name" value="Histidine_triad_HIT"/>
</dbReference>
<keyword evidence="6" id="KW-1185">Reference proteome</keyword>
<dbReference type="GO" id="GO:0003824">
    <property type="term" value="F:catalytic activity"/>
    <property type="evidence" value="ECO:0007669"/>
    <property type="project" value="InterPro"/>
</dbReference>
<dbReference type="RefSeq" id="WP_117521085.1">
    <property type="nucleotide sequence ID" value="NZ_AP031484.1"/>
</dbReference>
<reference evidence="5 6" key="1">
    <citation type="submission" date="2018-08" db="EMBL/GenBank/DDBJ databases">
        <title>A genome reference for cultivated species of the human gut microbiota.</title>
        <authorList>
            <person name="Zou Y."/>
            <person name="Xue W."/>
            <person name="Luo G."/>
        </authorList>
    </citation>
    <scope>NUCLEOTIDE SEQUENCE [LARGE SCALE GENOMIC DNA]</scope>
    <source>
        <strain evidence="5 6">OF01-3</strain>
    </source>
</reference>
<dbReference type="Proteomes" id="UP000261011">
    <property type="component" value="Unassembled WGS sequence"/>
</dbReference>
<feature type="active site" description="Tele-AMP-histidine intermediate" evidence="1">
    <location>
        <position position="97"/>
    </location>
</feature>
<name>A0A3E2TK26_9FIRM</name>
<evidence type="ECO:0000259" key="4">
    <source>
        <dbReference type="PROSITE" id="PS51084"/>
    </source>
</evidence>
<proteinExistence type="predicted"/>
<dbReference type="InterPro" id="IPR019808">
    <property type="entry name" value="Histidine_triad_CS"/>
</dbReference>
<dbReference type="PROSITE" id="PS00892">
    <property type="entry name" value="HIT_1"/>
    <property type="match status" value="1"/>
</dbReference>
<evidence type="ECO:0000256" key="3">
    <source>
        <dbReference type="PROSITE-ProRule" id="PRU00464"/>
    </source>
</evidence>
<dbReference type="PANTHER" id="PTHR23089">
    <property type="entry name" value="HISTIDINE TRIAD HIT PROTEIN"/>
    <property type="match status" value="1"/>
</dbReference>
<feature type="short sequence motif" description="Histidine triad motif" evidence="2 3">
    <location>
        <begin position="95"/>
        <end position="99"/>
    </location>
</feature>
<evidence type="ECO:0000313" key="5">
    <source>
        <dbReference type="EMBL" id="RGB77318.1"/>
    </source>
</evidence>
<dbReference type="EMBL" id="QVEU01000002">
    <property type="protein sequence ID" value="RGB77318.1"/>
    <property type="molecule type" value="Genomic_DNA"/>
</dbReference>
<feature type="domain" description="HIT" evidence="4">
    <location>
        <begin position="4"/>
        <end position="111"/>
    </location>
</feature>
<accession>A0A3E2TK26</accession>
<organism evidence="5 6">
    <name type="scientific">Anaerococcus nagyae</name>
    <dbReference type="NCBI Taxonomy" id="1755241"/>
    <lineage>
        <taxon>Bacteria</taxon>
        <taxon>Bacillati</taxon>
        <taxon>Bacillota</taxon>
        <taxon>Tissierellia</taxon>
        <taxon>Tissierellales</taxon>
        <taxon>Peptoniphilaceae</taxon>
        <taxon>Anaerococcus</taxon>
    </lineage>
</organism>
<dbReference type="OrthoDB" id="9784774at2"/>
<evidence type="ECO:0000313" key="6">
    <source>
        <dbReference type="Proteomes" id="UP000261011"/>
    </source>
</evidence>
<dbReference type="InterPro" id="IPR036265">
    <property type="entry name" value="HIT-like_sf"/>
</dbReference>
<dbReference type="SUPFAM" id="SSF54197">
    <property type="entry name" value="HIT-like"/>
    <property type="match status" value="1"/>
</dbReference>
<dbReference type="Pfam" id="PF11969">
    <property type="entry name" value="DcpS_C"/>
    <property type="match status" value="1"/>
</dbReference>
<comment type="caution">
    <text evidence="5">The sequence shown here is derived from an EMBL/GenBank/DDBJ whole genome shotgun (WGS) entry which is preliminary data.</text>
</comment>
<protein>
    <submittedName>
        <fullName evidence="5">Histidine triad nucleotide-binding protein</fullName>
    </submittedName>
</protein>
<gene>
    <name evidence="5" type="ORF">DXA39_03635</name>
</gene>
<sequence length="111" mass="12311">MDCVFCKIVDGDIPSDTIYEDDQIIAFKDLDPQAPIHFLVIPKKHITSLATLEDSDSALIAHIMKSIKRLAEEKGLESYRVVTNIGEDGGQSVPHLHFHVLGGRSFNWPPG</sequence>
<dbReference type="InterPro" id="IPR011146">
    <property type="entry name" value="HIT-like"/>
</dbReference>
<dbReference type="Gene3D" id="3.30.428.10">
    <property type="entry name" value="HIT-like"/>
    <property type="match status" value="1"/>
</dbReference>
<dbReference type="PROSITE" id="PS51084">
    <property type="entry name" value="HIT_2"/>
    <property type="match status" value="1"/>
</dbReference>
<evidence type="ECO:0000256" key="2">
    <source>
        <dbReference type="PIRSR" id="PIRSR601310-3"/>
    </source>
</evidence>